<comment type="caution">
    <text evidence="5">The sequence shown here is derived from an EMBL/GenBank/DDBJ whole genome shotgun (WGS) entry which is preliminary data.</text>
</comment>
<evidence type="ECO:0000313" key="4">
    <source>
        <dbReference type="EMBL" id="GIN95214.1"/>
    </source>
</evidence>
<feature type="repeat" description="TPR" evidence="3">
    <location>
        <begin position="21"/>
        <end position="54"/>
    </location>
</feature>
<dbReference type="SMART" id="SM00028">
    <property type="entry name" value="TPR"/>
    <property type="match status" value="3"/>
</dbReference>
<reference evidence="4 7" key="2">
    <citation type="submission" date="2021-03" db="EMBL/GenBank/DDBJ databases">
        <title>Antimicrobial resistance genes in bacteria isolated from Japanese honey, and their potential for conferring macrolide and lincosamide resistance in the American foulbrood pathogen Paenibacillus larvae.</title>
        <authorList>
            <person name="Okamoto M."/>
            <person name="Kumagai M."/>
            <person name="Kanamori H."/>
            <person name="Takamatsu D."/>
        </authorList>
    </citation>
    <scope>NUCLEOTIDE SEQUENCE [LARGE SCALE GENOMIC DNA]</scope>
    <source>
        <strain evidence="4 7">J6TS1</strain>
    </source>
</reference>
<keyword evidence="7" id="KW-1185">Reference proteome</keyword>
<proteinExistence type="predicted"/>
<sequence length="503" mass="58709">MSRYSKKRRNRAKIYTFLPTGDYYFHRGLQSYDRFDFTNAKKYLQRALELEPLEPMIACQLALVHTETGDYEKSNQLLLMTLNELDERMTECYYFLANNYAHMGLLTEAYRYAKLYLEKDEVGEFTDEAEELLDWIGFSDEDNISLMKEQEDLLQMQEESKSLLEDGKYAEAVRLLEEIVKAYPDFWPAYNNLALAYFYEGETSKAFSMTEKVIAHNPGNLHALCNLAVFYFYEDQTDDLDRLLKALEKIKPMIPEHRYKLGATFALVKQYDLAYFWLRHLQKSGYQGNAGFYYWLAKAAYFTGNEKAAKAAWDHLVLLEPEKAGSEPWDESLEEADKRSKGDRALLSLLRSDNIPERLCAIFFIAISDRQPALLTHPSFKSIDEFSYPEKLYLATVLQVEKKQKLGTGMRIDKGHETAFELYEKHKDRPADVFELLKIWFEIFQKVIEDDGKFANPSAYAAAAEYVWSMQKNDTKTQREMAKKYGVSPATLRKYITKIELYL</sequence>
<feature type="repeat" description="TPR" evidence="3">
    <location>
        <begin position="187"/>
        <end position="220"/>
    </location>
</feature>
<dbReference type="InterPro" id="IPR011990">
    <property type="entry name" value="TPR-like_helical_dom_sf"/>
</dbReference>
<dbReference type="Gene3D" id="1.25.40.10">
    <property type="entry name" value="Tetratricopeptide repeat domain"/>
    <property type="match status" value="2"/>
</dbReference>
<dbReference type="Proteomes" id="UP000287296">
    <property type="component" value="Unassembled WGS sequence"/>
</dbReference>
<evidence type="ECO:0000256" key="3">
    <source>
        <dbReference type="PROSITE-ProRule" id="PRU00339"/>
    </source>
</evidence>
<dbReference type="InterPro" id="IPR051012">
    <property type="entry name" value="CellSynth/LPSAsmb/PSIAsmb"/>
</dbReference>
<keyword evidence="2 3" id="KW-0802">TPR repeat</keyword>
<dbReference type="Pfam" id="PF13174">
    <property type="entry name" value="TPR_6"/>
    <property type="match status" value="1"/>
</dbReference>
<evidence type="ECO:0000313" key="5">
    <source>
        <dbReference type="EMBL" id="RST58564.1"/>
    </source>
</evidence>
<dbReference type="InterPro" id="IPR036915">
    <property type="entry name" value="Cyclin-like_sf"/>
</dbReference>
<dbReference type="EMBL" id="BORJ01000002">
    <property type="protein sequence ID" value="GIN95214.1"/>
    <property type="molecule type" value="Genomic_DNA"/>
</dbReference>
<accession>A0A429X5B2</accession>
<dbReference type="InterPro" id="IPR019734">
    <property type="entry name" value="TPR_rpt"/>
</dbReference>
<keyword evidence="1" id="KW-0677">Repeat</keyword>
<dbReference type="AlphaFoldDB" id="A0A429X5B2"/>
<evidence type="ECO:0000256" key="2">
    <source>
        <dbReference type="ARBA" id="ARBA00022803"/>
    </source>
</evidence>
<evidence type="ECO:0000313" key="7">
    <source>
        <dbReference type="Proteomes" id="UP000680670"/>
    </source>
</evidence>
<reference evidence="5 6" key="1">
    <citation type="submission" date="2018-12" db="EMBL/GenBank/DDBJ databases">
        <authorList>
            <person name="Sun L."/>
            <person name="Chen Z."/>
        </authorList>
    </citation>
    <scope>NUCLEOTIDE SEQUENCE [LARGE SCALE GENOMIC DNA]</scope>
    <source>
        <strain evidence="5 6">LMG 29736</strain>
    </source>
</reference>
<protein>
    <submittedName>
        <fullName evidence="4">TPR repeat-containing protein YvcD</fullName>
    </submittedName>
    <submittedName>
        <fullName evidence="5">Tetratricopeptide repeat protein</fullName>
    </submittedName>
</protein>
<name>A0A429X5B2_SIMTE</name>
<gene>
    <name evidence="4" type="primary">yvcD</name>
    <name evidence="5" type="ORF">D5F11_016945</name>
    <name evidence="4" type="ORF">J6TS1_10840</name>
</gene>
<evidence type="ECO:0000313" key="6">
    <source>
        <dbReference type="Proteomes" id="UP000287296"/>
    </source>
</evidence>
<dbReference type="Gene3D" id="1.10.472.10">
    <property type="entry name" value="Cyclin-like"/>
    <property type="match status" value="1"/>
</dbReference>
<dbReference type="PROSITE" id="PS50005">
    <property type="entry name" value="TPR"/>
    <property type="match status" value="2"/>
</dbReference>
<dbReference type="SUPFAM" id="SSF47954">
    <property type="entry name" value="Cyclin-like"/>
    <property type="match status" value="1"/>
</dbReference>
<dbReference type="SUPFAM" id="SSF48452">
    <property type="entry name" value="TPR-like"/>
    <property type="match status" value="2"/>
</dbReference>
<evidence type="ECO:0000256" key="1">
    <source>
        <dbReference type="ARBA" id="ARBA00022737"/>
    </source>
</evidence>
<dbReference type="Proteomes" id="UP000680670">
    <property type="component" value="Unassembled WGS sequence"/>
</dbReference>
<dbReference type="OrthoDB" id="600613at2"/>
<dbReference type="PANTHER" id="PTHR45586:SF1">
    <property type="entry name" value="LIPOPOLYSACCHARIDE ASSEMBLY PROTEIN B"/>
    <property type="match status" value="1"/>
</dbReference>
<organism evidence="5 6">
    <name type="scientific">Siminovitchia terrae</name>
    <name type="common">Bacillus terrae</name>
    <dbReference type="NCBI Taxonomy" id="1914933"/>
    <lineage>
        <taxon>Bacteria</taxon>
        <taxon>Bacillati</taxon>
        <taxon>Bacillota</taxon>
        <taxon>Bacilli</taxon>
        <taxon>Bacillales</taxon>
        <taxon>Bacillaceae</taxon>
        <taxon>Siminovitchia</taxon>
    </lineage>
</organism>
<dbReference type="EMBL" id="QYTW02000019">
    <property type="protein sequence ID" value="RST58564.1"/>
    <property type="molecule type" value="Genomic_DNA"/>
</dbReference>
<dbReference type="PANTHER" id="PTHR45586">
    <property type="entry name" value="TPR REPEAT-CONTAINING PROTEIN PA4667"/>
    <property type="match status" value="1"/>
</dbReference>